<evidence type="ECO:0000256" key="1">
    <source>
        <dbReference type="SAM" id="MobiDB-lite"/>
    </source>
</evidence>
<evidence type="ECO:0008006" key="4">
    <source>
        <dbReference type="Google" id="ProtNLM"/>
    </source>
</evidence>
<keyword evidence="3" id="KW-1185">Reference proteome</keyword>
<dbReference type="EMBL" id="HQ633071">
    <property type="protein sequence ID" value="AGH31520.1"/>
    <property type="molecule type" value="Genomic_DNA"/>
</dbReference>
<dbReference type="RefSeq" id="YP_007674372.1">
    <property type="nucleotide sequence ID" value="NC_020851.1"/>
</dbReference>
<feature type="compositionally biased region" description="Polar residues" evidence="1">
    <location>
        <begin position="10"/>
        <end position="33"/>
    </location>
</feature>
<name>M4QPH6_9CAUD</name>
<dbReference type="Proteomes" id="UP000201252">
    <property type="component" value="Segment"/>
</dbReference>
<feature type="region of interest" description="Disordered" evidence="1">
    <location>
        <begin position="1"/>
        <end position="33"/>
    </location>
</feature>
<evidence type="ECO:0000313" key="2">
    <source>
        <dbReference type="EMBL" id="AGH31520.1"/>
    </source>
</evidence>
<dbReference type="Pfam" id="PF13385">
    <property type="entry name" value="Laminin_G_3"/>
    <property type="match status" value="1"/>
</dbReference>
<accession>M4QPH6</accession>
<protein>
    <recommendedName>
        <fullName evidence="4">LamG-like jellyroll fold domain-containing protein</fullName>
    </recommendedName>
</protein>
<dbReference type="InterPro" id="IPR013320">
    <property type="entry name" value="ConA-like_dom_sf"/>
</dbReference>
<organism evidence="2 3">
    <name type="scientific">Synechococcus phage S-SKS1</name>
    <dbReference type="NCBI Taxonomy" id="754042"/>
    <lineage>
        <taxon>Viruses</taxon>
        <taxon>Duplodnaviria</taxon>
        <taxon>Heunggongvirae</taxon>
        <taxon>Uroviricota</taxon>
        <taxon>Caudoviricetes</taxon>
        <taxon>Llyrvirus</taxon>
        <taxon>Llyrvirus SSKS1</taxon>
    </lineage>
</organism>
<dbReference type="OrthoDB" id="16542at10239"/>
<dbReference type="Gene3D" id="2.60.120.200">
    <property type="match status" value="2"/>
</dbReference>
<dbReference type="GeneID" id="15010908"/>
<dbReference type="KEGG" id="vg:15010908"/>
<proteinExistence type="predicted"/>
<dbReference type="SUPFAM" id="SSF49899">
    <property type="entry name" value="Concanavalin A-like lectins/glucanases"/>
    <property type="match status" value="2"/>
</dbReference>
<reference evidence="2 3" key="1">
    <citation type="submission" date="2010-10" db="EMBL/GenBank/DDBJ databases">
        <title>The Genome Sequence of Synechococcus phage S-SKS1.</title>
        <authorList>
            <consortium name="The Broad Institute Genome Sequencing Platform"/>
            <person name="Henn M.R."/>
            <person name="Clokie M."/>
            <person name="Levin J."/>
            <person name="Malboeuf C."/>
            <person name="Casali M."/>
            <person name="Russ C."/>
            <person name="Lennon N."/>
            <person name="Chapman S.B."/>
            <person name="Erlich R."/>
            <person name="Young S.K."/>
            <person name="Yandava C."/>
            <person name="Zeng Q."/>
            <person name="Alvarado L."/>
            <person name="Anderson S."/>
            <person name="Berlin A."/>
            <person name="Chen Z."/>
            <person name="Freedman E."/>
            <person name="Gellesch M."/>
            <person name="Goldberg J."/>
            <person name="Green L."/>
            <person name="Griggs A."/>
            <person name="Gujja S."/>
            <person name="Heilman E.R."/>
            <person name="Heiman D."/>
            <person name="Hollinger A."/>
            <person name="Howarth C."/>
            <person name="Larson L."/>
            <person name="Mehta T."/>
            <person name="Pearson M."/>
            <person name="Roberts A."/>
            <person name="Ryan E."/>
            <person name="Saif S."/>
            <person name="Shea T."/>
            <person name="Shenoy N."/>
            <person name="Sisk P."/>
            <person name="Stolte C."/>
            <person name="Sykes S."/>
            <person name="White J."/>
            <person name="Haas B."/>
            <person name="Nusbaum C."/>
            <person name="Birren B."/>
        </authorList>
    </citation>
    <scope>NUCLEOTIDE SEQUENCE [LARGE SCALE GENOMIC DNA]</scope>
</reference>
<sequence length="470" mass="50067">MPLYNGGRIGSNNDPFTGTKSDDPNYSNVSSLLNGNDLTDGSSHAHALSNTNITVNTTTRKYGTGSLYFSTSAYGTFPHDSSFNIGSGDYTIEAWVYPQNSGTRGIAHNHPSLTGGGFTFWINGSNKLVIQNFSNGSNSNNNMTSTTSVANGAWAHVAYCRSSVTGYLFVNGNLESTHTDSTNLTNNSAFYVGAAEGSNYRGIGYIDDLRFTVGVARYTSNFTPPTAQLPGGETGTFASGLWTGLEQCDAVRREVWTGLVPSIVTDGLVLHLDAGDSASYPGSGTTWTDLSGNGNDATLYNTPTHNASTNGGIFSFNKSQSEYAVIPGNYSTTTSTVIAFARYTNTSSNGRVISANNNWLMGWHANTIDKYYAEGWVSSTSGSTGTTDWICYAATGNYSADQWELYKNGTSFVGPNAGGSQGPNTINLARSGQWGEYADCEIGVVLVYNRILTASEVTQNFDALKGRYGL</sequence>
<gene>
    <name evidence="2" type="ORF">SWZG_00007</name>
</gene>
<evidence type="ECO:0000313" key="3">
    <source>
        <dbReference type="Proteomes" id="UP000201252"/>
    </source>
</evidence>